<gene>
    <name evidence="1" type="ORF">DEU51_101359</name>
</gene>
<accession>A0A370SYS3</accession>
<comment type="caution">
    <text evidence="1">The sequence shown here is derived from an EMBL/GenBank/DDBJ whole genome shotgun (WGS) entry which is preliminary data.</text>
</comment>
<dbReference type="SUPFAM" id="SSF82185">
    <property type="entry name" value="Histone H3 K4-specific methyltransferase SET7/9 N-terminal domain"/>
    <property type="match status" value="3"/>
</dbReference>
<evidence type="ECO:0000313" key="2">
    <source>
        <dbReference type="Proteomes" id="UP000255365"/>
    </source>
</evidence>
<dbReference type="EMBL" id="QRAV01000001">
    <property type="protein sequence ID" value="RDL24885.1"/>
    <property type="molecule type" value="Genomic_DNA"/>
</dbReference>
<dbReference type="Proteomes" id="UP000255365">
    <property type="component" value="Unassembled WGS sequence"/>
</dbReference>
<dbReference type="InterPro" id="IPR011652">
    <property type="entry name" value="MORN_2"/>
</dbReference>
<evidence type="ECO:0000313" key="1">
    <source>
        <dbReference type="EMBL" id="RDL24885.1"/>
    </source>
</evidence>
<dbReference type="AlphaFoldDB" id="A0A370SYS3"/>
<name>A0A370SYS3_PSEJE</name>
<dbReference type="Gene3D" id="2.20.110.10">
    <property type="entry name" value="Histone H3 K4-specific methyltransferase SET7/9 N-terminal domain"/>
    <property type="match status" value="3"/>
</dbReference>
<reference evidence="1 2" key="1">
    <citation type="submission" date="2018-07" db="EMBL/GenBank/DDBJ databases">
        <title>Genome sequencing of rice bacterial endophytes.</title>
        <authorList>
            <person name="Venturi V."/>
        </authorList>
    </citation>
    <scope>NUCLEOTIDE SEQUENCE [LARGE SCALE GENOMIC DNA]</scope>
    <source>
        <strain evidence="1 2">E2333</strain>
    </source>
</reference>
<organism evidence="1 2">
    <name type="scientific">Pseudomonas jessenii</name>
    <dbReference type="NCBI Taxonomy" id="77298"/>
    <lineage>
        <taxon>Bacteria</taxon>
        <taxon>Pseudomonadati</taxon>
        <taxon>Pseudomonadota</taxon>
        <taxon>Gammaproteobacteria</taxon>
        <taxon>Pseudomonadales</taxon>
        <taxon>Pseudomonadaceae</taxon>
        <taxon>Pseudomonas</taxon>
    </lineage>
</organism>
<protein>
    <submittedName>
        <fullName evidence="1">Antitoxin component YwqK of YwqJK toxin-antitoxin module</fullName>
    </submittedName>
</protein>
<proteinExistence type="predicted"/>
<dbReference type="Pfam" id="PF07661">
    <property type="entry name" value="MORN_2"/>
    <property type="match status" value="2"/>
</dbReference>
<sequence length="708" mass="79693">MRSSMDNPPFLRRDWRLDEGIRMKWLWALTLMAGLASQTVNAAEFYENKTLAHPLIQGLQESSATLAFIKEAGGVKGYYCVCDKPEASPQRLDDFGQASIESVFLTQLDSEDPIRLVLFKQQTKYRIYAYKYDASSQLYTRVTGLQKALDRIAEGQKRLDALTIKKAMAQLTPINYRFYYEQSGIPEFDQLDLTAGALVGYFDEQTKPLDINTPGTGQYYFKKTYQEKNGRFLTVTFWRGINTSLNDGNRMLYNYQVSRMAWETAPATFSGSEDGDSVSFNFGEISGQGSYEKGVRVGAWSFAKESKYSASGDYVAGKRQGEWVETEYSKTLTGQYVDGEREGRWTILDDGDPDNTTTGFQTYRRGVLDGPSEEITGTITVRGNFINDQREGPWVTEAGSGFYHNGVQSGLWTLKADKGHSQTVNFVAGKKDGELRDTDASGVLTLIEHYTAGVLNGTREGYSPSGKRLYSQSYENGKLEGRSLGYSDDGQVLMNDISWHNGEREGPYLTFLHDGTPATVGRFETGRFIGLMKRYDENEVIYEESNWCRFDKNGPTIDRCGKFRTFTHGKLTNETDFLFGSSQAEVSYDYKTGNKTREKIIGENDQITVRTYYENGQIECQKNSVGFSWMTVNQQQVKSYEYGGDLAGEQLCYYRNGVVKSRAFYDKGPVGCTIQYDETGKQTYPGPEGCPSPVAPVGKQKRMLNFSS</sequence>
<dbReference type="Gene3D" id="3.90.930.1">
    <property type="match status" value="1"/>
</dbReference>